<organism evidence="1 2">
    <name type="scientific">Nesterenkonia natronophila</name>
    <dbReference type="NCBI Taxonomy" id="2174932"/>
    <lineage>
        <taxon>Bacteria</taxon>
        <taxon>Bacillati</taxon>
        <taxon>Actinomycetota</taxon>
        <taxon>Actinomycetes</taxon>
        <taxon>Micrococcales</taxon>
        <taxon>Micrococcaceae</taxon>
        <taxon>Nesterenkonia</taxon>
    </lineage>
</organism>
<gene>
    <name evidence="1" type="ORF">D3250_02160</name>
</gene>
<keyword evidence="2" id="KW-1185">Reference proteome</keyword>
<protein>
    <submittedName>
        <fullName evidence="1">Uncharacterized protein</fullName>
    </submittedName>
</protein>
<evidence type="ECO:0000313" key="1">
    <source>
        <dbReference type="EMBL" id="RJN32656.1"/>
    </source>
</evidence>
<accession>A0A3A4F4B2</accession>
<sequence length="67" mass="7678">MPIDEAHGNLTFCETQDRDALIQWLWREAAPEGYEGTQWLSVVFYEDSHLNVVNSLCLREVLLGAPE</sequence>
<comment type="caution">
    <text evidence="1">The sequence shown here is derived from an EMBL/GenBank/DDBJ whole genome shotgun (WGS) entry which is preliminary data.</text>
</comment>
<dbReference type="EMBL" id="QYZP01000001">
    <property type="protein sequence ID" value="RJN32656.1"/>
    <property type="molecule type" value="Genomic_DNA"/>
</dbReference>
<reference evidence="1 2" key="1">
    <citation type="submission" date="2018-09" db="EMBL/GenBank/DDBJ databases">
        <title>Nesterenkonia natronophila sp. nov., an alkaliphilic actinobacteriume isolated from a soda lake, and emended description of the genus Nesterenkonia.</title>
        <authorList>
            <person name="Menes R.J."/>
            <person name="Iriarte A."/>
        </authorList>
    </citation>
    <scope>NUCLEOTIDE SEQUENCE [LARGE SCALE GENOMIC DNA]</scope>
    <source>
        <strain evidence="1 2">M8</strain>
    </source>
</reference>
<dbReference type="Proteomes" id="UP000266615">
    <property type="component" value="Unassembled WGS sequence"/>
</dbReference>
<dbReference type="AlphaFoldDB" id="A0A3A4F4B2"/>
<proteinExistence type="predicted"/>
<name>A0A3A4F4B2_9MICC</name>
<evidence type="ECO:0000313" key="2">
    <source>
        <dbReference type="Proteomes" id="UP000266615"/>
    </source>
</evidence>
<dbReference type="RefSeq" id="WP_119901702.1">
    <property type="nucleotide sequence ID" value="NZ_QYZP01000001.1"/>
</dbReference>